<keyword evidence="1" id="KW-1185">Reference proteome</keyword>
<protein>
    <submittedName>
        <fullName evidence="2">Ion transport domain-containing protein</fullName>
    </submittedName>
</protein>
<name>A0AAF5CXU5_STRER</name>
<evidence type="ECO:0000313" key="2">
    <source>
        <dbReference type="WBParaSite" id="TCONS_00003471.p1"/>
    </source>
</evidence>
<accession>A0AAF5CXU5</accession>
<dbReference type="Proteomes" id="UP000035681">
    <property type="component" value="Unplaced"/>
</dbReference>
<reference evidence="2" key="1">
    <citation type="submission" date="2024-02" db="UniProtKB">
        <authorList>
            <consortium name="WormBaseParasite"/>
        </authorList>
    </citation>
    <scope>IDENTIFICATION</scope>
</reference>
<dbReference type="AlphaFoldDB" id="A0AAF5CXU5"/>
<organism evidence="1 2">
    <name type="scientific">Strongyloides stercoralis</name>
    <name type="common">Threadworm</name>
    <dbReference type="NCBI Taxonomy" id="6248"/>
    <lineage>
        <taxon>Eukaryota</taxon>
        <taxon>Metazoa</taxon>
        <taxon>Ecdysozoa</taxon>
        <taxon>Nematoda</taxon>
        <taxon>Chromadorea</taxon>
        <taxon>Rhabditida</taxon>
        <taxon>Tylenchina</taxon>
        <taxon>Panagrolaimomorpha</taxon>
        <taxon>Strongyloidoidea</taxon>
        <taxon>Strongyloididae</taxon>
        <taxon>Strongyloides</taxon>
    </lineage>
</organism>
<sequence>MVKFNQVEEEWNSNHSFDDSLYFPLNSQSQPSEMEEVKITKNFLNSRTRIKKLKERIIYIFDYRKYTKNSECKKEIINWNVLEELQEKKQWDLLKHPYILNFINENLIYTPEIFKFFLSFHKKKDLTDRFALFHYSIIDIKKISSYSLFEESINLNFNRKNLKKKGKNSYHQVDMKNDGESLLESIMTNSNKFLSSSNNLLFKSLSITSELLEYKGEITNEMIDCKEHN</sequence>
<proteinExistence type="predicted"/>
<dbReference type="WBParaSite" id="TCONS_00003471.p1">
    <property type="protein sequence ID" value="TCONS_00003471.p1"/>
    <property type="gene ID" value="XLOC_003216"/>
</dbReference>
<evidence type="ECO:0000313" key="1">
    <source>
        <dbReference type="Proteomes" id="UP000035681"/>
    </source>
</evidence>